<dbReference type="Pfam" id="PF06155">
    <property type="entry name" value="GBBH-like_N"/>
    <property type="match status" value="1"/>
</dbReference>
<comment type="cofactor">
    <cofactor evidence="1">
        <name>Fe(2+)</name>
        <dbReference type="ChEBI" id="CHEBI:29033"/>
    </cofactor>
</comment>
<dbReference type="InterPro" id="IPR042098">
    <property type="entry name" value="TauD-like_sf"/>
</dbReference>
<feature type="domain" description="Gamma-butyrobetaine hydroxylase-like N-terminal" evidence="9">
    <location>
        <begin position="66"/>
        <end position="122"/>
    </location>
</feature>
<evidence type="ECO:0000259" key="8">
    <source>
        <dbReference type="Pfam" id="PF02668"/>
    </source>
</evidence>
<dbReference type="Proteomes" id="UP000016931">
    <property type="component" value="Unassembled WGS sequence"/>
</dbReference>
<dbReference type="GO" id="GO:0005739">
    <property type="term" value="C:mitochondrion"/>
    <property type="evidence" value="ECO:0007669"/>
    <property type="project" value="TreeGrafter"/>
</dbReference>
<dbReference type="PANTHER" id="PTHR10696:SF25">
    <property type="entry name" value="OXIDOREDUCTASE AIM17-RELATED"/>
    <property type="match status" value="1"/>
</dbReference>
<keyword evidence="11" id="KW-1185">Reference proteome</keyword>
<dbReference type="InterPro" id="IPR038492">
    <property type="entry name" value="GBBH-like_N_sf"/>
</dbReference>
<feature type="domain" description="TauD/TfdA-like" evidence="8">
    <location>
        <begin position="168"/>
        <end position="446"/>
    </location>
</feature>
<keyword evidence="3" id="KW-0479">Metal-binding</keyword>
<dbReference type="SUPFAM" id="SSF51197">
    <property type="entry name" value="Clavaminate synthase-like"/>
    <property type="match status" value="1"/>
</dbReference>
<evidence type="ECO:0000256" key="7">
    <source>
        <dbReference type="SAM" id="MobiDB-lite"/>
    </source>
</evidence>
<dbReference type="Gene3D" id="3.30.2020.30">
    <property type="match status" value="1"/>
</dbReference>
<dbReference type="OrthoDB" id="406634at2759"/>
<dbReference type="GO" id="GO:0045329">
    <property type="term" value="P:carnitine biosynthetic process"/>
    <property type="evidence" value="ECO:0007669"/>
    <property type="project" value="TreeGrafter"/>
</dbReference>
<dbReference type="PANTHER" id="PTHR10696">
    <property type="entry name" value="GAMMA-BUTYROBETAINE HYDROXYLASE-RELATED"/>
    <property type="match status" value="1"/>
</dbReference>
<feature type="region of interest" description="Disordered" evidence="7">
    <location>
        <begin position="34"/>
        <end position="55"/>
    </location>
</feature>
<dbReference type="STRING" id="692275.M3C7D4"/>
<dbReference type="InterPro" id="IPR003819">
    <property type="entry name" value="TauD/TfdA-like"/>
</dbReference>
<dbReference type="GO" id="GO:0016706">
    <property type="term" value="F:2-oxoglutarate-dependent dioxygenase activity"/>
    <property type="evidence" value="ECO:0007669"/>
    <property type="project" value="UniProtKB-ARBA"/>
</dbReference>
<sequence>MALALSWRRLVVRNPQPLWLRSIAQTVAPARHLWTSRPRRPAHKPHAETPDLRDPDPRWIPIDIAGQTHSFAPLVLRDLCSCPQCIDVSTRQKQFYTPDIPANIEARSVEADAEGLSITWANDVPGYDESHVTKIALDALSRVVITGSPEVERPQLPRSFWNAATYAQETNDFEYAEYMADDKVLLHAVKQLHTHGLLFVRNVPEDEESVNRLAERIGPLKTTFYGKTWDVRAVPDAKNVAYTSQNLGFHMDLMYMEQPPHLQLLHCIQSSSSGGASLFSDSFKAVKDIAQMNPGAFRTLARQPVSYHYDHPGENYYHQKRTVIQQKAVPGRSPVEELQDLDVMDFVSSVAWSPPFQGPFRLTVDSRTGQPMQDAVLMSRAYNFQVSRWHQAASEFNNLIHREDHIHERLMKPGECVIFDNRRVLHARRAFNIGDIGRQRWLKGGYIDRDPYLSRLKTLPSHAR</sequence>
<dbReference type="CDD" id="cd00250">
    <property type="entry name" value="CAS_like"/>
    <property type="match status" value="1"/>
</dbReference>
<evidence type="ECO:0000256" key="2">
    <source>
        <dbReference type="ARBA" id="ARBA00008654"/>
    </source>
</evidence>
<dbReference type="OMA" id="VHITWPN"/>
<evidence type="ECO:0000259" key="9">
    <source>
        <dbReference type="Pfam" id="PF06155"/>
    </source>
</evidence>
<evidence type="ECO:0000256" key="4">
    <source>
        <dbReference type="ARBA" id="ARBA00022964"/>
    </source>
</evidence>
<evidence type="ECO:0000313" key="11">
    <source>
        <dbReference type="Proteomes" id="UP000016931"/>
    </source>
</evidence>
<dbReference type="GO" id="GO:0046872">
    <property type="term" value="F:metal ion binding"/>
    <property type="evidence" value="ECO:0007669"/>
    <property type="project" value="UniProtKB-KW"/>
</dbReference>
<protein>
    <submittedName>
        <fullName evidence="10">Clavaminate synthase-like protein</fullName>
    </submittedName>
</protein>
<dbReference type="HOGENOM" id="CLU_021859_0_0_1"/>
<accession>M3C7D4</accession>
<dbReference type="Pfam" id="PF02668">
    <property type="entry name" value="TauD"/>
    <property type="match status" value="1"/>
</dbReference>
<organism evidence="10 11">
    <name type="scientific">Sphaerulina musiva (strain SO2202)</name>
    <name type="common">Poplar stem canker fungus</name>
    <name type="synonym">Septoria musiva</name>
    <dbReference type="NCBI Taxonomy" id="692275"/>
    <lineage>
        <taxon>Eukaryota</taxon>
        <taxon>Fungi</taxon>
        <taxon>Dikarya</taxon>
        <taxon>Ascomycota</taxon>
        <taxon>Pezizomycotina</taxon>
        <taxon>Dothideomycetes</taxon>
        <taxon>Dothideomycetidae</taxon>
        <taxon>Mycosphaerellales</taxon>
        <taxon>Mycosphaerellaceae</taxon>
        <taxon>Sphaerulina</taxon>
    </lineage>
</organism>
<evidence type="ECO:0000313" key="10">
    <source>
        <dbReference type="EMBL" id="EMF16176.1"/>
    </source>
</evidence>
<dbReference type="Gene3D" id="3.60.130.10">
    <property type="entry name" value="Clavaminate synthase-like"/>
    <property type="match status" value="1"/>
</dbReference>
<feature type="compositionally biased region" description="Basic and acidic residues" evidence="7">
    <location>
        <begin position="45"/>
        <end position="55"/>
    </location>
</feature>
<proteinExistence type="inferred from homology"/>
<evidence type="ECO:0000256" key="6">
    <source>
        <dbReference type="ARBA" id="ARBA00023004"/>
    </source>
</evidence>
<dbReference type="RefSeq" id="XP_016764297.1">
    <property type="nucleotide sequence ID" value="XM_016907988.1"/>
</dbReference>
<name>M3C7D4_SPHMS</name>
<keyword evidence="6" id="KW-0408">Iron</keyword>
<reference evidence="10 11" key="1">
    <citation type="journal article" date="2012" name="PLoS Pathog.">
        <title>Diverse lifestyles and strategies of plant pathogenesis encoded in the genomes of eighteen Dothideomycetes fungi.</title>
        <authorList>
            <person name="Ohm R.A."/>
            <person name="Feau N."/>
            <person name="Henrissat B."/>
            <person name="Schoch C.L."/>
            <person name="Horwitz B.A."/>
            <person name="Barry K.W."/>
            <person name="Condon B.J."/>
            <person name="Copeland A.C."/>
            <person name="Dhillon B."/>
            <person name="Glaser F."/>
            <person name="Hesse C.N."/>
            <person name="Kosti I."/>
            <person name="LaButti K."/>
            <person name="Lindquist E.A."/>
            <person name="Lucas S."/>
            <person name="Salamov A.A."/>
            <person name="Bradshaw R.E."/>
            <person name="Ciuffetti L."/>
            <person name="Hamelin R.C."/>
            <person name="Kema G.H.J."/>
            <person name="Lawrence C."/>
            <person name="Scott J.A."/>
            <person name="Spatafora J.W."/>
            <person name="Turgeon B.G."/>
            <person name="de Wit P.J.G.M."/>
            <person name="Zhong S."/>
            <person name="Goodwin S.B."/>
            <person name="Grigoriev I.V."/>
        </authorList>
    </citation>
    <scope>NUCLEOTIDE SEQUENCE [LARGE SCALE GENOMIC DNA]</scope>
    <source>
        <strain evidence="10 11">SO2202</strain>
    </source>
</reference>
<dbReference type="GeneID" id="27905125"/>
<dbReference type="EMBL" id="KB456261">
    <property type="protein sequence ID" value="EMF16176.1"/>
    <property type="molecule type" value="Genomic_DNA"/>
</dbReference>
<keyword evidence="5" id="KW-0560">Oxidoreductase</keyword>
<dbReference type="eggNOG" id="KOG3889">
    <property type="taxonomic scope" value="Eukaryota"/>
</dbReference>
<evidence type="ECO:0000256" key="5">
    <source>
        <dbReference type="ARBA" id="ARBA00023002"/>
    </source>
</evidence>
<keyword evidence="4" id="KW-0223">Dioxygenase</keyword>
<gene>
    <name evidence="10" type="ORF">SEPMUDRAFT_162183</name>
</gene>
<dbReference type="InterPro" id="IPR010376">
    <property type="entry name" value="GBBH-like_N"/>
</dbReference>
<comment type="similarity">
    <text evidence="2">Belongs to the gamma-BBH/TMLD family.</text>
</comment>
<evidence type="ECO:0000256" key="1">
    <source>
        <dbReference type="ARBA" id="ARBA00001954"/>
    </source>
</evidence>
<dbReference type="InterPro" id="IPR050411">
    <property type="entry name" value="AlphaKG_dependent_hydroxylases"/>
</dbReference>
<dbReference type="AlphaFoldDB" id="M3C7D4"/>
<evidence type="ECO:0000256" key="3">
    <source>
        <dbReference type="ARBA" id="ARBA00022723"/>
    </source>
</evidence>